<accession>A0A1T4PJ44</accession>
<dbReference type="HAMAP" id="MF_01337_B">
    <property type="entry name" value="Ribosomal_uL18_B"/>
    <property type="match status" value="1"/>
</dbReference>
<dbReference type="PANTHER" id="PTHR12899:SF3">
    <property type="entry name" value="LARGE RIBOSOMAL SUBUNIT PROTEIN UL18M"/>
    <property type="match status" value="1"/>
</dbReference>
<dbReference type="GO" id="GO:0008097">
    <property type="term" value="F:5S rRNA binding"/>
    <property type="evidence" value="ECO:0007669"/>
    <property type="project" value="TreeGrafter"/>
</dbReference>
<dbReference type="Proteomes" id="UP000190449">
    <property type="component" value="Unassembled WGS sequence"/>
</dbReference>
<evidence type="ECO:0000256" key="7">
    <source>
        <dbReference type="HAMAP-Rule" id="MF_01337"/>
    </source>
</evidence>
<dbReference type="AlphaFoldDB" id="A0A1M6X2K8"/>
<reference evidence="10" key="2">
    <citation type="submission" date="2016-11" db="EMBL/GenBank/DDBJ databases">
        <authorList>
            <person name="Varghese N."/>
            <person name="Submissions S."/>
        </authorList>
    </citation>
    <scope>NUCLEOTIDE SEQUENCE [LARGE SCALE GENOMIC DNA]</scope>
    <source>
        <strain evidence="10">UWOS</strain>
    </source>
</reference>
<evidence type="ECO:0000313" key="11">
    <source>
        <dbReference type="Proteomes" id="UP000190449"/>
    </source>
</evidence>
<dbReference type="EMBL" id="FRAW01000028">
    <property type="protein sequence ID" value="SHL00163.1"/>
    <property type="molecule type" value="Genomic_DNA"/>
</dbReference>
<dbReference type="EMBL" id="FUWU01000035">
    <property type="protein sequence ID" value="SJZ91564.1"/>
    <property type="molecule type" value="Genomic_DNA"/>
</dbReference>
<dbReference type="InterPro" id="IPR057268">
    <property type="entry name" value="Ribosomal_L18"/>
</dbReference>
<dbReference type="Proteomes" id="UP000184275">
    <property type="component" value="Unassembled WGS sequence"/>
</dbReference>
<organism evidence="8 10">
    <name type="scientific">Fibrobacter intestinalis</name>
    <dbReference type="NCBI Taxonomy" id="28122"/>
    <lineage>
        <taxon>Bacteria</taxon>
        <taxon>Pseudomonadati</taxon>
        <taxon>Fibrobacterota</taxon>
        <taxon>Fibrobacteria</taxon>
        <taxon>Fibrobacterales</taxon>
        <taxon>Fibrobacteraceae</taxon>
        <taxon>Fibrobacter</taxon>
    </lineage>
</organism>
<dbReference type="SUPFAM" id="SSF53137">
    <property type="entry name" value="Translational machinery components"/>
    <property type="match status" value="1"/>
</dbReference>
<dbReference type="GO" id="GO:0006412">
    <property type="term" value="P:translation"/>
    <property type="evidence" value="ECO:0007669"/>
    <property type="project" value="UniProtKB-UniRule"/>
</dbReference>
<dbReference type="InterPro" id="IPR004389">
    <property type="entry name" value="Ribosomal_uL18_bac-type"/>
</dbReference>
<evidence type="ECO:0000313" key="10">
    <source>
        <dbReference type="Proteomes" id="UP000184275"/>
    </source>
</evidence>
<evidence type="ECO:0000256" key="3">
    <source>
        <dbReference type="ARBA" id="ARBA00022884"/>
    </source>
</evidence>
<dbReference type="GO" id="GO:1990904">
    <property type="term" value="C:ribonucleoprotein complex"/>
    <property type="evidence" value="ECO:0007669"/>
    <property type="project" value="UniProtKB-KW"/>
</dbReference>
<dbReference type="RefSeq" id="WP_073305493.1">
    <property type="nucleotide sequence ID" value="NZ_FRAW01000028.1"/>
</dbReference>
<dbReference type="GO" id="GO:0005737">
    <property type="term" value="C:cytoplasm"/>
    <property type="evidence" value="ECO:0007669"/>
    <property type="project" value="UniProtKB-ARBA"/>
</dbReference>
<keyword evidence="2 7" id="KW-0699">rRNA-binding</keyword>
<dbReference type="PANTHER" id="PTHR12899">
    <property type="entry name" value="39S RIBOSOMAL PROTEIN L18, MITOCHONDRIAL"/>
    <property type="match status" value="1"/>
</dbReference>
<name>A0A1M6X2K8_9BACT</name>
<evidence type="ECO:0000256" key="6">
    <source>
        <dbReference type="ARBA" id="ARBA00035197"/>
    </source>
</evidence>
<dbReference type="STRING" id="28122.SAMN02745108_01957"/>
<comment type="function">
    <text evidence="7">This is one of the proteins that bind and probably mediate the attachment of the 5S RNA into the large ribosomal subunit, where it forms part of the central protuberance.</text>
</comment>
<evidence type="ECO:0000256" key="2">
    <source>
        <dbReference type="ARBA" id="ARBA00022730"/>
    </source>
</evidence>
<dbReference type="CDD" id="cd00432">
    <property type="entry name" value="Ribosomal_L18_L5e"/>
    <property type="match status" value="1"/>
</dbReference>
<keyword evidence="10" id="KW-1185">Reference proteome</keyword>
<evidence type="ECO:0000256" key="4">
    <source>
        <dbReference type="ARBA" id="ARBA00022980"/>
    </source>
</evidence>
<evidence type="ECO:0000313" key="9">
    <source>
        <dbReference type="EMBL" id="SJZ91564.1"/>
    </source>
</evidence>
<reference evidence="9 11" key="3">
    <citation type="submission" date="2017-02" db="EMBL/GenBank/DDBJ databases">
        <authorList>
            <person name="Peterson S.W."/>
        </authorList>
    </citation>
    <scope>NUCLEOTIDE SEQUENCE [LARGE SCALE GENOMIC DNA]</scope>
    <source>
        <strain evidence="9 11">ATCC 43854</strain>
    </source>
</reference>
<comment type="similarity">
    <text evidence="1 7">Belongs to the universal ribosomal protein uL18 family.</text>
</comment>
<dbReference type="Pfam" id="PF00861">
    <property type="entry name" value="Ribosomal_L18p"/>
    <property type="match status" value="1"/>
</dbReference>
<sequence length="123" mass="13420">MTAIAKKRLESRIARHARVRKTVSGTPERPRLAVRRTLSNMIAQIIDDVSHTSLVQVTTSSKDFQAKFGELSKTEQSKKLGNLIADAAKAKGISAVVFDRGGFIYHGRVQALAEGAREGGLQF</sequence>
<reference evidence="8" key="1">
    <citation type="submission" date="2016-11" db="EMBL/GenBank/DDBJ databases">
        <authorList>
            <person name="Jaros S."/>
            <person name="Januszkiewicz K."/>
            <person name="Wedrychowicz H."/>
        </authorList>
    </citation>
    <scope>NUCLEOTIDE SEQUENCE [LARGE SCALE GENOMIC DNA]</scope>
    <source>
        <strain evidence="8">UWOS</strain>
    </source>
</reference>
<evidence type="ECO:0000313" key="8">
    <source>
        <dbReference type="EMBL" id="SHL00163.1"/>
    </source>
</evidence>
<keyword evidence="5 7" id="KW-0687">Ribonucleoprotein</keyword>
<protein>
    <recommendedName>
        <fullName evidence="6 7">Large ribosomal subunit protein uL18</fullName>
    </recommendedName>
</protein>
<evidence type="ECO:0000256" key="5">
    <source>
        <dbReference type="ARBA" id="ARBA00023274"/>
    </source>
</evidence>
<keyword evidence="4 7" id="KW-0689">Ribosomal protein</keyword>
<dbReference type="InterPro" id="IPR005484">
    <property type="entry name" value="Ribosomal_uL18_bac/plant/anim"/>
</dbReference>
<comment type="subunit">
    <text evidence="7">Part of the 50S ribosomal subunit; part of the 5S rRNA/L5/L18/L25 subcomplex. Contacts the 5S and 23S rRNAs.</text>
</comment>
<accession>A0A1M6X2K8</accession>
<gene>
    <name evidence="7" type="primary">rplR</name>
    <name evidence="9" type="ORF">SAMN02745108_01957</name>
    <name evidence="8" type="ORF">SAMN05720469_12838</name>
</gene>
<dbReference type="GO" id="GO:0005840">
    <property type="term" value="C:ribosome"/>
    <property type="evidence" value="ECO:0007669"/>
    <property type="project" value="UniProtKB-KW"/>
</dbReference>
<keyword evidence="3 7" id="KW-0694">RNA-binding</keyword>
<dbReference type="GO" id="GO:0003735">
    <property type="term" value="F:structural constituent of ribosome"/>
    <property type="evidence" value="ECO:0007669"/>
    <property type="project" value="InterPro"/>
</dbReference>
<evidence type="ECO:0000256" key="1">
    <source>
        <dbReference type="ARBA" id="ARBA00007116"/>
    </source>
</evidence>
<dbReference type="FunFam" id="3.30.420.100:FF:000001">
    <property type="entry name" value="50S ribosomal protein L18"/>
    <property type="match status" value="1"/>
</dbReference>
<dbReference type="Gene3D" id="3.30.420.100">
    <property type="match status" value="1"/>
</dbReference>
<proteinExistence type="inferred from homology"/>
<dbReference type="NCBIfam" id="TIGR00060">
    <property type="entry name" value="L18_bact"/>
    <property type="match status" value="1"/>
</dbReference>